<dbReference type="PANTHER" id="PTHR43792:SF13">
    <property type="entry name" value="ACETYLTRANSFERASE"/>
    <property type="match status" value="1"/>
</dbReference>
<proteinExistence type="predicted"/>
<dbReference type="EMBL" id="CAOF01000145">
    <property type="protein sequence ID" value="CCO48417.1"/>
    <property type="molecule type" value="Genomic_DNA"/>
</dbReference>
<dbReference type="PROSITE" id="PS51186">
    <property type="entry name" value="GNAT"/>
    <property type="match status" value="1"/>
</dbReference>
<dbReference type="InterPro" id="IPR051531">
    <property type="entry name" value="N-acetyltransferase"/>
</dbReference>
<name>A0AAV2VUX4_9VIBR</name>
<dbReference type="Gene3D" id="3.40.630.30">
    <property type="match status" value="1"/>
</dbReference>
<comment type="caution">
    <text evidence="2">The sequence shown here is derived from an EMBL/GenBank/DDBJ whole genome shotgun (WGS) entry which is preliminary data.</text>
</comment>
<evidence type="ECO:0000313" key="3">
    <source>
        <dbReference type="Proteomes" id="UP000018211"/>
    </source>
</evidence>
<dbReference type="PANTHER" id="PTHR43792">
    <property type="entry name" value="GNAT FAMILY, PUTATIVE (AFU_ORTHOLOGUE AFUA_3G00765)-RELATED-RELATED"/>
    <property type="match status" value="1"/>
</dbReference>
<evidence type="ECO:0000259" key="1">
    <source>
        <dbReference type="PROSITE" id="PS51186"/>
    </source>
</evidence>
<dbReference type="Pfam" id="PF13302">
    <property type="entry name" value="Acetyltransf_3"/>
    <property type="match status" value="1"/>
</dbReference>
<dbReference type="RefSeq" id="WP_022612901.1">
    <property type="nucleotide sequence ID" value="NZ_LK391965.1"/>
</dbReference>
<dbReference type="InterPro" id="IPR016181">
    <property type="entry name" value="Acyl_CoA_acyltransferase"/>
</dbReference>
<gene>
    <name evidence="2" type="ORF">VIBNISOn1_520005</name>
</gene>
<feature type="domain" description="N-acetyltransferase" evidence="1">
    <location>
        <begin position="1"/>
        <end position="159"/>
    </location>
</feature>
<evidence type="ECO:0000313" key="2">
    <source>
        <dbReference type="EMBL" id="CCO48417.1"/>
    </source>
</evidence>
<organism evidence="2 3">
    <name type="scientific">Vibrio nigripulchritudo SOn1</name>
    <dbReference type="NCBI Taxonomy" id="1238450"/>
    <lineage>
        <taxon>Bacteria</taxon>
        <taxon>Pseudomonadati</taxon>
        <taxon>Pseudomonadota</taxon>
        <taxon>Gammaproteobacteria</taxon>
        <taxon>Vibrionales</taxon>
        <taxon>Vibrionaceae</taxon>
        <taxon>Vibrio</taxon>
    </lineage>
</organism>
<dbReference type="SUPFAM" id="SSF55729">
    <property type="entry name" value="Acyl-CoA N-acyltransferases (Nat)"/>
    <property type="match status" value="1"/>
</dbReference>
<dbReference type="GO" id="GO:0016747">
    <property type="term" value="F:acyltransferase activity, transferring groups other than amino-acyl groups"/>
    <property type="evidence" value="ECO:0007669"/>
    <property type="project" value="InterPro"/>
</dbReference>
<dbReference type="Proteomes" id="UP000018211">
    <property type="component" value="Unassembled WGS sequence"/>
</dbReference>
<dbReference type="InterPro" id="IPR000182">
    <property type="entry name" value="GNAT_dom"/>
</dbReference>
<reference evidence="2 3" key="1">
    <citation type="journal article" date="2013" name="ISME J.">
        <title>Comparative genomics of pathogenic lineages of Vibrio nigripulchritudo identifies virulence-associated traits.</title>
        <authorList>
            <person name="Goudenege D."/>
            <person name="Labreuche Y."/>
            <person name="Krin E."/>
            <person name="Ansquer D."/>
            <person name="Mangenot S."/>
            <person name="Calteau A."/>
            <person name="Medigue C."/>
            <person name="Mazel D."/>
            <person name="Polz M.F."/>
            <person name="Le Roux F."/>
        </authorList>
    </citation>
    <scope>NUCLEOTIDE SEQUENCE [LARGE SCALE GENOMIC DNA]</scope>
    <source>
        <strain evidence="2 3">SOn1</strain>
    </source>
</reference>
<accession>A0AAV2VUX4</accession>
<dbReference type="AlphaFoldDB" id="A0AAV2VUX4"/>
<protein>
    <submittedName>
        <fullName evidence="2">Acetyltransferase gnat family</fullName>
    </submittedName>
</protein>
<sequence>MELQQLNKKQLHQLVVGGMNAELEFCDGSIPPSHVLNRSFQYAQSIMAEMWSLPYAMLYQDKVVGFCGFKNEPKTGEVEIGYNVAPQQQGRGLAKAAVKKLCDLAFTSDSVDNVVALISSTNIASLNVVKANKFVFEGFVIDDDNEELEKWILNKTSFT</sequence>
<dbReference type="CDD" id="cd04301">
    <property type="entry name" value="NAT_SF"/>
    <property type="match status" value="1"/>
</dbReference>